<dbReference type="CDD" id="cd14275">
    <property type="entry name" value="UBA_EF-Ts"/>
    <property type="match status" value="1"/>
</dbReference>
<dbReference type="PANTHER" id="PTHR11741:SF0">
    <property type="entry name" value="ELONGATION FACTOR TS, MITOCHONDRIAL"/>
    <property type="match status" value="1"/>
</dbReference>
<protein>
    <recommendedName>
        <fullName evidence="2 6">Elongation factor Ts</fullName>
        <shortName evidence="6">EF-Ts</shortName>
    </recommendedName>
</protein>
<comment type="function">
    <text evidence="6 7">Associates with the EF-Tu.GDP complex and induces the exchange of GDP to GTP. It remains bound to the aminoacyl-tRNA.EF-Tu.GTP complex up to the GTP hydrolysis stage on the ribosome.</text>
</comment>
<dbReference type="Proteomes" id="UP000643405">
    <property type="component" value="Unassembled WGS sequence"/>
</dbReference>
<keyword evidence="5 6" id="KW-0648">Protein biosynthesis</keyword>
<dbReference type="FunFam" id="1.10.8.10:FF:000001">
    <property type="entry name" value="Elongation factor Ts"/>
    <property type="match status" value="1"/>
</dbReference>
<dbReference type="FunFam" id="1.10.286.20:FF:000001">
    <property type="entry name" value="Elongation factor Ts"/>
    <property type="match status" value="1"/>
</dbReference>
<dbReference type="HAMAP" id="MF_00050">
    <property type="entry name" value="EF_Ts"/>
    <property type="match status" value="1"/>
</dbReference>
<accession>A0A8J6TZL6</accession>
<evidence type="ECO:0000256" key="3">
    <source>
        <dbReference type="ARBA" id="ARBA00022490"/>
    </source>
</evidence>
<dbReference type="InterPro" id="IPR036402">
    <property type="entry name" value="EF-Ts_dimer_sf"/>
</dbReference>
<proteinExistence type="inferred from homology"/>
<dbReference type="GO" id="GO:0005737">
    <property type="term" value="C:cytoplasm"/>
    <property type="evidence" value="ECO:0007669"/>
    <property type="project" value="UniProtKB-SubCell"/>
</dbReference>
<evidence type="ECO:0000256" key="6">
    <source>
        <dbReference type="HAMAP-Rule" id="MF_00050"/>
    </source>
</evidence>
<dbReference type="Pfam" id="PF00889">
    <property type="entry name" value="EF_TS"/>
    <property type="match status" value="1"/>
</dbReference>
<evidence type="ECO:0000256" key="4">
    <source>
        <dbReference type="ARBA" id="ARBA00022768"/>
    </source>
</evidence>
<dbReference type="Gene3D" id="1.10.286.20">
    <property type="match status" value="1"/>
</dbReference>
<name>A0A8J6TZL6_9HYPH</name>
<evidence type="ECO:0000256" key="7">
    <source>
        <dbReference type="RuleBase" id="RU000642"/>
    </source>
</evidence>
<comment type="similarity">
    <text evidence="1 6 7">Belongs to the EF-Ts family.</text>
</comment>
<dbReference type="InterPro" id="IPR001816">
    <property type="entry name" value="Transl_elong_EFTs/EF1B"/>
</dbReference>
<gene>
    <name evidence="6" type="primary">tsf</name>
    <name evidence="10" type="ORF">ICI42_16750</name>
</gene>
<feature type="region of interest" description="Involved in Mg(2+) ion dislocation from EF-Tu" evidence="6">
    <location>
        <begin position="79"/>
        <end position="82"/>
    </location>
</feature>
<dbReference type="PANTHER" id="PTHR11741">
    <property type="entry name" value="ELONGATION FACTOR TS"/>
    <property type="match status" value="1"/>
</dbReference>
<dbReference type="NCBIfam" id="TIGR00116">
    <property type="entry name" value="tsf"/>
    <property type="match status" value="1"/>
</dbReference>
<dbReference type="InterPro" id="IPR009060">
    <property type="entry name" value="UBA-like_sf"/>
</dbReference>
<dbReference type="SUPFAM" id="SSF54713">
    <property type="entry name" value="Elongation factor Ts (EF-Ts), dimerisation domain"/>
    <property type="match status" value="2"/>
</dbReference>
<dbReference type="PROSITE" id="PS01127">
    <property type="entry name" value="EF_TS_2"/>
    <property type="match status" value="1"/>
</dbReference>
<keyword evidence="3 6" id="KW-0963">Cytoplasm</keyword>
<organism evidence="10 11">
    <name type="scientific">Oryzicola mucosus</name>
    <dbReference type="NCBI Taxonomy" id="2767425"/>
    <lineage>
        <taxon>Bacteria</taxon>
        <taxon>Pseudomonadati</taxon>
        <taxon>Pseudomonadota</taxon>
        <taxon>Alphaproteobacteria</taxon>
        <taxon>Hyphomicrobiales</taxon>
        <taxon>Phyllobacteriaceae</taxon>
        <taxon>Oryzicola</taxon>
    </lineage>
</organism>
<evidence type="ECO:0000256" key="1">
    <source>
        <dbReference type="ARBA" id="ARBA00005532"/>
    </source>
</evidence>
<dbReference type="InterPro" id="IPR014039">
    <property type="entry name" value="Transl_elong_EFTs/EF1B_dimer"/>
</dbReference>
<dbReference type="EMBL" id="JACVVX010000005">
    <property type="protein sequence ID" value="MBD0416304.1"/>
    <property type="molecule type" value="Genomic_DNA"/>
</dbReference>
<dbReference type="AlphaFoldDB" id="A0A8J6TZL6"/>
<comment type="subcellular location">
    <subcellularLocation>
        <location evidence="6 8">Cytoplasm</location>
    </subcellularLocation>
</comment>
<sequence>MTITAAQVKELRELSGAGMMDCKAALTETGGDMEAAVDWLRKKGISKADKKAGRTAAEGLIGVDSGVREAVVVEVNSETDFVARNAAFQEIVTNIAKVALAYGDTEAVAAAKYPHSDKTVTETIKDAVGTIGENLSFRRSSKLSVSQGAVASYVHNAVADGLGKLGVLVAIETAGNAEAAGAFARQVAMHVAATNPLALTPDEVDASAVEREKAIFSDQARQSGKPENIIEKMVEGRLRKFYEEVVLLKQAFVLNPDLTVEAALKDAEKQIGAPAKITGYIRFALGEGIEKEESDFAAEVAAAVKQ</sequence>
<comment type="caution">
    <text evidence="10">The sequence shown here is derived from an EMBL/GenBank/DDBJ whole genome shotgun (WGS) entry which is preliminary data.</text>
</comment>
<feature type="domain" description="Translation elongation factor EFTs/EF1B dimerisation" evidence="9">
    <location>
        <begin position="70"/>
        <end position="287"/>
    </location>
</feature>
<evidence type="ECO:0000313" key="10">
    <source>
        <dbReference type="EMBL" id="MBD0416304.1"/>
    </source>
</evidence>
<evidence type="ECO:0000313" key="11">
    <source>
        <dbReference type="Proteomes" id="UP000643405"/>
    </source>
</evidence>
<dbReference type="Gene3D" id="3.30.479.20">
    <property type="entry name" value="Elongation factor Ts, dimerisation domain"/>
    <property type="match status" value="2"/>
</dbReference>
<keyword evidence="4 6" id="KW-0251">Elongation factor</keyword>
<dbReference type="Gene3D" id="1.10.8.10">
    <property type="entry name" value="DNA helicase RuvA subunit, C-terminal domain"/>
    <property type="match status" value="1"/>
</dbReference>
<reference evidence="10" key="1">
    <citation type="submission" date="2020-09" db="EMBL/GenBank/DDBJ databases">
        <title>Genome seq and assembly of Tianweitania sp.</title>
        <authorList>
            <person name="Chhetri G."/>
        </authorList>
    </citation>
    <scope>NUCLEOTIDE SEQUENCE</scope>
    <source>
        <strain evidence="10">Rool2</strain>
    </source>
</reference>
<evidence type="ECO:0000256" key="2">
    <source>
        <dbReference type="ARBA" id="ARBA00016956"/>
    </source>
</evidence>
<dbReference type="RefSeq" id="WP_188165736.1">
    <property type="nucleotide sequence ID" value="NZ_JACVVX010000005.1"/>
</dbReference>
<dbReference type="InterPro" id="IPR018101">
    <property type="entry name" value="Transl_elong_Ts_CS"/>
</dbReference>
<evidence type="ECO:0000256" key="5">
    <source>
        <dbReference type="ARBA" id="ARBA00022917"/>
    </source>
</evidence>
<dbReference type="GO" id="GO:0003746">
    <property type="term" value="F:translation elongation factor activity"/>
    <property type="evidence" value="ECO:0007669"/>
    <property type="project" value="UniProtKB-UniRule"/>
</dbReference>
<keyword evidence="11" id="KW-1185">Reference proteome</keyword>
<dbReference type="SUPFAM" id="SSF46934">
    <property type="entry name" value="UBA-like"/>
    <property type="match status" value="1"/>
</dbReference>
<evidence type="ECO:0000259" key="9">
    <source>
        <dbReference type="Pfam" id="PF00889"/>
    </source>
</evidence>
<evidence type="ECO:0000256" key="8">
    <source>
        <dbReference type="RuleBase" id="RU000643"/>
    </source>
</evidence>